<organism evidence="4 5">
    <name type="scientific">Pseudonocardia sediminis</name>
    <dbReference type="NCBI Taxonomy" id="1397368"/>
    <lineage>
        <taxon>Bacteria</taxon>
        <taxon>Bacillati</taxon>
        <taxon>Actinomycetota</taxon>
        <taxon>Actinomycetes</taxon>
        <taxon>Pseudonocardiales</taxon>
        <taxon>Pseudonocardiaceae</taxon>
        <taxon>Pseudonocardia</taxon>
    </lineage>
</organism>
<dbReference type="RefSeq" id="WP_130289937.1">
    <property type="nucleotide sequence ID" value="NZ_SHKL01000001.1"/>
</dbReference>
<reference evidence="4 5" key="1">
    <citation type="submission" date="2019-02" db="EMBL/GenBank/DDBJ databases">
        <title>Sequencing the genomes of 1000 actinobacteria strains.</title>
        <authorList>
            <person name="Klenk H.-P."/>
        </authorList>
    </citation>
    <scope>NUCLEOTIDE SEQUENCE [LARGE SCALE GENOMIC DNA]</scope>
    <source>
        <strain evidence="4 5">DSM 45779</strain>
    </source>
</reference>
<feature type="compositionally biased region" description="Low complexity" evidence="1">
    <location>
        <begin position="37"/>
        <end position="53"/>
    </location>
</feature>
<gene>
    <name evidence="4" type="ORF">EV383_2353</name>
</gene>
<feature type="signal peptide" evidence="2">
    <location>
        <begin position="1"/>
        <end position="18"/>
    </location>
</feature>
<feature type="domain" description="PASTA" evidence="3">
    <location>
        <begin position="51"/>
        <end position="125"/>
    </location>
</feature>
<proteinExistence type="predicted"/>
<dbReference type="EMBL" id="SHKL01000001">
    <property type="protein sequence ID" value="RZT85487.1"/>
    <property type="molecule type" value="Genomic_DNA"/>
</dbReference>
<dbReference type="OrthoDB" id="4335972at2"/>
<sequence>MRKSVLLPILFVAACFLAGCGGGGPASAPATVTQTVPAAAPTSDPAASPSTAPVKDVTLPDVEGKNGRIVFEQLTELGLTNFEMASRDEEDKFVVNPANWTAVEIEPGPGETVKSDSTVVVTMTKKG</sequence>
<dbReference type="InterPro" id="IPR005543">
    <property type="entry name" value="PASTA_dom"/>
</dbReference>
<comment type="caution">
    <text evidence="4">The sequence shown here is derived from an EMBL/GenBank/DDBJ whole genome shotgun (WGS) entry which is preliminary data.</text>
</comment>
<dbReference type="PROSITE" id="PS51178">
    <property type="entry name" value="PASTA"/>
    <property type="match status" value="1"/>
</dbReference>
<feature type="chain" id="PRO_5039695713" evidence="2">
    <location>
        <begin position="19"/>
        <end position="127"/>
    </location>
</feature>
<evidence type="ECO:0000256" key="2">
    <source>
        <dbReference type="SAM" id="SignalP"/>
    </source>
</evidence>
<dbReference type="Proteomes" id="UP000291591">
    <property type="component" value="Unassembled WGS sequence"/>
</dbReference>
<evidence type="ECO:0000313" key="5">
    <source>
        <dbReference type="Proteomes" id="UP000291591"/>
    </source>
</evidence>
<keyword evidence="5" id="KW-1185">Reference proteome</keyword>
<dbReference type="AlphaFoldDB" id="A0A4Q7UU73"/>
<keyword evidence="2" id="KW-0732">Signal</keyword>
<dbReference type="PROSITE" id="PS51257">
    <property type="entry name" value="PROKAR_LIPOPROTEIN"/>
    <property type="match status" value="1"/>
</dbReference>
<name>A0A4Q7UU73_PSEST</name>
<evidence type="ECO:0000259" key="3">
    <source>
        <dbReference type="PROSITE" id="PS51178"/>
    </source>
</evidence>
<protein>
    <submittedName>
        <fullName evidence="4">PASTA domain-containing protein</fullName>
    </submittedName>
</protein>
<dbReference type="Gene3D" id="3.30.10.20">
    <property type="match status" value="1"/>
</dbReference>
<feature type="region of interest" description="Disordered" evidence="1">
    <location>
        <begin position="37"/>
        <end position="59"/>
    </location>
</feature>
<evidence type="ECO:0000256" key="1">
    <source>
        <dbReference type="SAM" id="MobiDB-lite"/>
    </source>
</evidence>
<accession>A0A4Q7UU73</accession>
<evidence type="ECO:0000313" key="4">
    <source>
        <dbReference type="EMBL" id="RZT85487.1"/>
    </source>
</evidence>